<proteinExistence type="predicted"/>
<dbReference type="AlphaFoldDB" id="W1P5D1"/>
<dbReference type="Proteomes" id="UP000017836">
    <property type="component" value="Unassembled WGS sequence"/>
</dbReference>
<dbReference type="EMBL" id="KI394012">
    <property type="protein sequence ID" value="ERN05112.1"/>
    <property type="molecule type" value="Genomic_DNA"/>
</dbReference>
<reference evidence="3" key="1">
    <citation type="journal article" date="2013" name="Science">
        <title>The Amborella genome and the evolution of flowering plants.</title>
        <authorList>
            <consortium name="Amborella Genome Project"/>
        </authorList>
    </citation>
    <scope>NUCLEOTIDE SEQUENCE [LARGE SCALE GENOMIC DNA]</scope>
</reference>
<feature type="region of interest" description="Disordered" evidence="1">
    <location>
        <begin position="48"/>
        <end position="80"/>
    </location>
</feature>
<dbReference type="HOGENOM" id="CLU_1074938_0_0_1"/>
<protein>
    <submittedName>
        <fullName evidence="2">Uncharacterized protein</fullName>
    </submittedName>
</protein>
<evidence type="ECO:0000313" key="3">
    <source>
        <dbReference type="Proteomes" id="UP000017836"/>
    </source>
</evidence>
<evidence type="ECO:0000256" key="1">
    <source>
        <dbReference type="SAM" id="MobiDB-lite"/>
    </source>
</evidence>
<keyword evidence="3" id="KW-1185">Reference proteome</keyword>
<accession>W1P5D1</accession>
<dbReference type="Gramene" id="ERN05112">
    <property type="protein sequence ID" value="ERN05112"/>
    <property type="gene ID" value="AMTR_s00053p00163230"/>
</dbReference>
<sequence length="259" mass="28420">MFLAATLSGSKPRSALSRMSIRYTYRFEEKVRGCPSLKASRAYWSSDRSEGCTAQGPEKDTGSCRRPQPNELTNSSPDVKQKKKFRISLGNCSLLTVRLTLSSPRSRCSTTFKIHVLVASGGSAAYAVARVLPAQQAGQRLQPTASTNCLKLENLLFPGNTTRMVVFTSTLCLQHKASLIYAPRTSWILLSKGKCFMAIRKLSSFISKPLSTDCALRHLLENYPDEGACSLCKPNACLALSTIFTLKEAPLCRSLIVNL</sequence>
<name>W1P5D1_AMBTC</name>
<organism evidence="2 3">
    <name type="scientific">Amborella trichopoda</name>
    <dbReference type="NCBI Taxonomy" id="13333"/>
    <lineage>
        <taxon>Eukaryota</taxon>
        <taxon>Viridiplantae</taxon>
        <taxon>Streptophyta</taxon>
        <taxon>Embryophyta</taxon>
        <taxon>Tracheophyta</taxon>
        <taxon>Spermatophyta</taxon>
        <taxon>Magnoliopsida</taxon>
        <taxon>Amborellales</taxon>
        <taxon>Amborellaceae</taxon>
        <taxon>Amborella</taxon>
    </lineage>
</organism>
<evidence type="ECO:0000313" key="2">
    <source>
        <dbReference type="EMBL" id="ERN05112.1"/>
    </source>
</evidence>
<gene>
    <name evidence="2" type="ORF">AMTR_s00053p00163230</name>
</gene>